<dbReference type="STRING" id="1217721.HY57_01200"/>
<evidence type="ECO:0000313" key="1">
    <source>
        <dbReference type="EMBL" id="AIF45978.1"/>
    </source>
</evidence>
<reference evidence="1 2" key="1">
    <citation type="submission" date="2014-07" db="EMBL/GenBank/DDBJ databases">
        <title>Complete Genome Sequence of Dyella japonica Strain A8 Isolated from Malaysian Tropical Soil.</title>
        <authorList>
            <person name="Hui R.K.H."/>
            <person name="Chen J.-W."/>
            <person name="Chan K.-G."/>
            <person name="Leung F.C.C."/>
        </authorList>
    </citation>
    <scope>NUCLEOTIDE SEQUENCE [LARGE SCALE GENOMIC DNA]</scope>
    <source>
        <strain evidence="1 2">A8</strain>
    </source>
</reference>
<dbReference type="Proteomes" id="UP000027987">
    <property type="component" value="Chromosome"/>
</dbReference>
<evidence type="ECO:0000313" key="2">
    <source>
        <dbReference type="Proteomes" id="UP000027987"/>
    </source>
</evidence>
<sequence>MRGAAIDIANTAVLRDKGVATGMSGSVYSQITDVEGEHNGLFTYDRKVEKVDKARVRAINEATIRAGAPP</sequence>
<dbReference type="PATRIC" id="fig|1217721.7.peg.251"/>
<keyword evidence="2" id="KW-1185">Reference proteome</keyword>
<protein>
    <submittedName>
        <fullName evidence="1">Uncharacterized protein</fullName>
    </submittedName>
</protein>
<dbReference type="HOGENOM" id="CLU_2751345_0_0_6"/>
<dbReference type="AlphaFoldDB" id="A0A075K145"/>
<organism evidence="1 2">
    <name type="scientific">Dyella japonica A8</name>
    <dbReference type="NCBI Taxonomy" id="1217721"/>
    <lineage>
        <taxon>Bacteria</taxon>
        <taxon>Pseudomonadati</taxon>
        <taxon>Pseudomonadota</taxon>
        <taxon>Gammaproteobacteria</taxon>
        <taxon>Lysobacterales</taxon>
        <taxon>Rhodanobacteraceae</taxon>
        <taxon>Dyella</taxon>
    </lineage>
</organism>
<dbReference type="KEGG" id="dja:HY57_01200"/>
<proteinExistence type="predicted"/>
<accession>A0A075K145</accession>
<name>A0A075K145_9GAMM</name>
<dbReference type="EMBL" id="CP008884">
    <property type="protein sequence ID" value="AIF45978.1"/>
    <property type="molecule type" value="Genomic_DNA"/>
</dbReference>
<gene>
    <name evidence="1" type="ORF">HY57_01200</name>
</gene>